<gene>
    <name evidence="2" type="ORF">Ari01nite_69520</name>
</gene>
<accession>A0A919N2D0</accession>
<evidence type="ECO:0000313" key="3">
    <source>
        <dbReference type="Proteomes" id="UP000636960"/>
    </source>
</evidence>
<organism evidence="2 3">
    <name type="scientific">Paractinoplanes rishiriensis</name>
    <dbReference type="NCBI Taxonomy" id="1050105"/>
    <lineage>
        <taxon>Bacteria</taxon>
        <taxon>Bacillati</taxon>
        <taxon>Actinomycetota</taxon>
        <taxon>Actinomycetes</taxon>
        <taxon>Micromonosporales</taxon>
        <taxon>Micromonosporaceae</taxon>
        <taxon>Paractinoplanes</taxon>
    </lineage>
</organism>
<evidence type="ECO:0000256" key="1">
    <source>
        <dbReference type="SAM" id="MobiDB-lite"/>
    </source>
</evidence>
<proteinExistence type="predicted"/>
<comment type="caution">
    <text evidence="2">The sequence shown here is derived from an EMBL/GenBank/DDBJ whole genome shotgun (WGS) entry which is preliminary data.</text>
</comment>
<sequence length="156" mass="16890">MATAYARGTIALRKQSTRCLARHDEVGADIVAGDGFRLLSACSFLARGLVPPPAKWLHRRLVDVDAPASEMLERSRSTRSSSPDFTTLAEDWIGYLAETSGVDFDACYARWIASSNRQLGRVTDAAVPPSSGRGAAGDRRAMSTRALFGPDAHHDR</sequence>
<dbReference type="Proteomes" id="UP000636960">
    <property type="component" value="Unassembled WGS sequence"/>
</dbReference>
<reference evidence="2" key="1">
    <citation type="submission" date="2021-01" db="EMBL/GenBank/DDBJ databases">
        <title>Whole genome shotgun sequence of Actinoplanes rishiriensis NBRC 108556.</title>
        <authorList>
            <person name="Komaki H."/>
            <person name="Tamura T."/>
        </authorList>
    </citation>
    <scope>NUCLEOTIDE SEQUENCE</scope>
    <source>
        <strain evidence="2">NBRC 108556</strain>
    </source>
</reference>
<protein>
    <submittedName>
        <fullName evidence="2">Uncharacterized protein</fullName>
    </submittedName>
</protein>
<dbReference type="AlphaFoldDB" id="A0A919N2D0"/>
<feature type="region of interest" description="Disordered" evidence="1">
    <location>
        <begin position="123"/>
        <end position="156"/>
    </location>
</feature>
<keyword evidence="3" id="KW-1185">Reference proteome</keyword>
<name>A0A919N2D0_9ACTN</name>
<dbReference type="EMBL" id="BOMV01000073">
    <property type="protein sequence ID" value="GIE99487.1"/>
    <property type="molecule type" value="Genomic_DNA"/>
</dbReference>
<evidence type="ECO:0000313" key="2">
    <source>
        <dbReference type="EMBL" id="GIE99487.1"/>
    </source>
</evidence>